<dbReference type="EMBL" id="CAJPEV010002098">
    <property type="protein sequence ID" value="CAG0895644.1"/>
    <property type="molecule type" value="Genomic_DNA"/>
</dbReference>
<evidence type="ECO:0000313" key="1">
    <source>
        <dbReference type="EMBL" id="CAD7249004.1"/>
    </source>
</evidence>
<organism evidence="1">
    <name type="scientific">Darwinula stevensoni</name>
    <dbReference type="NCBI Taxonomy" id="69355"/>
    <lineage>
        <taxon>Eukaryota</taxon>
        <taxon>Metazoa</taxon>
        <taxon>Ecdysozoa</taxon>
        <taxon>Arthropoda</taxon>
        <taxon>Crustacea</taxon>
        <taxon>Oligostraca</taxon>
        <taxon>Ostracoda</taxon>
        <taxon>Podocopa</taxon>
        <taxon>Podocopida</taxon>
        <taxon>Darwinulocopina</taxon>
        <taxon>Darwinuloidea</taxon>
        <taxon>Darwinulidae</taxon>
        <taxon>Darwinula</taxon>
    </lineage>
</organism>
<proteinExistence type="predicted"/>
<evidence type="ECO:0000313" key="2">
    <source>
        <dbReference type="Proteomes" id="UP000677054"/>
    </source>
</evidence>
<name>A0A7R8XMH8_9CRUS</name>
<dbReference type="AlphaFoldDB" id="A0A7R8XMH8"/>
<dbReference type="Proteomes" id="UP000677054">
    <property type="component" value="Unassembled WGS sequence"/>
</dbReference>
<protein>
    <submittedName>
        <fullName evidence="1">Uncharacterized protein</fullName>
    </submittedName>
</protein>
<keyword evidence="2" id="KW-1185">Reference proteome</keyword>
<accession>A0A7R8XMH8</accession>
<sequence>MLVTYDSKTTSPHPVYRKLEIRLTVNEVITSIEDQVIGGKQELQERNDALLTKLLSKDPGIWVPKFHEALKNMKRIDIYRFLQEVKGPSHGNQDTQFQQSACVAQPSEETNKRVKVRVKMEAMSPRHRQLTAQKAQNIDSVLIQCGSNVSLLTEDVPYKECEDMETCSKKPQVECFKKDGINILKDIKVGVRNTYKPK</sequence>
<gene>
    <name evidence="1" type="ORF">DSTB1V02_LOCUS8805</name>
</gene>
<dbReference type="EMBL" id="LR901615">
    <property type="protein sequence ID" value="CAD7249004.1"/>
    <property type="molecule type" value="Genomic_DNA"/>
</dbReference>
<reference evidence="1" key="1">
    <citation type="submission" date="2020-11" db="EMBL/GenBank/DDBJ databases">
        <authorList>
            <person name="Tran Van P."/>
        </authorList>
    </citation>
    <scope>NUCLEOTIDE SEQUENCE</scope>
</reference>